<dbReference type="Pfam" id="PF20241">
    <property type="entry name" value="DUF6598"/>
    <property type="match status" value="1"/>
</dbReference>
<evidence type="ECO:0000259" key="1">
    <source>
        <dbReference type="Pfam" id="PF20241"/>
    </source>
</evidence>
<dbReference type="Proteomes" id="UP000604825">
    <property type="component" value="Unassembled WGS sequence"/>
</dbReference>
<dbReference type="OrthoDB" id="594396at2759"/>
<gene>
    <name evidence="2" type="ORF">NCGR_LOCUS56589</name>
</gene>
<reference evidence="2" key="1">
    <citation type="submission" date="2020-10" db="EMBL/GenBank/DDBJ databases">
        <authorList>
            <person name="Han B."/>
            <person name="Lu T."/>
            <person name="Zhao Q."/>
            <person name="Huang X."/>
            <person name="Zhao Y."/>
        </authorList>
    </citation>
    <scope>NUCLEOTIDE SEQUENCE</scope>
</reference>
<dbReference type="PANTHER" id="PTHR33065:SF93">
    <property type="entry name" value="DUF6598 DOMAIN-CONTAINING PROTEIN"/>
    <property type="match status" value="1"/>
</dbReference>
<feature type="domain" description="DUF6598" evidence="1">
    <location>
        <begin position="178"/>
        <end position="408"/>
    </location>
</feature>
<dbReference type="AlphaFoldDB" id="A0A811RTI0"/>
<accession>A0A811RTI0</accession>
<proteinExistence type="predicted"/>
<dbReference type="InterPro" id="IPR046533">
    <property type="entry name" value="DUF6598"/>
</dbReference>
<evidence type="ECO:0000313" key="3">
    <source>
        <dbReference type="Proteomes" id="UP000604825"/>
    </source>
</evidence>
<organism evidence="2 3">
    <name type="scientific">Miscanthus lutarioriparius</name>
    <dbReference type="NCBI Taxonomy" id="422564"/>
    <lineage>
        <taxon>Eukaryota</taxon>
        <taxon>Viridiplantae</taxon>
        <taxon>Streptophyta</taxon>
        <taxon>Embryophyta</taxon>
        <taxon>Tracheophyta</taxon>
        <taxon>Spermatophyta</taxon>
        <taxon>Magnoliopsida</taxon>
        <taxon>Liliopsida</taxon>
        <taxon>Poales</taxon>
        <taxon>Poaceae</taxon>
        <taxon>PACMAD clade</taxon>
        <taxon>Panicoideae</taxon>
        <taxon>Andropogonodae</taxon>
        <taxon>Andropogoneae</taxon>
        <taxon>Saccharinae</taxon>
        <taxon>Miscanthus</taxon>
    </lineage>
</organism>
<name>A0A811RTI0_9POAL</name>
<dbReference type="PANTHER" id="PTHR33065">
    <property type="entry name" value="OS07G0486400 PROTEIN"/>
    <property type="match status" value="1"/>
</dbReference>
<protein>
    <recommendedName>
        <fullName evidence="1">DUF6598 domain-containing protein</fullName>
    </recommendedName>
</protein>
<sequence>MAVEAAVAWYEELRAQEEMQEKISNEITRLSLSTREKGFSKGLSKADLRKKRAEVDKEREALCQRYWKVIFETGGSKPDFSGMTEAERAEAADKLRSNELRYARRLTEEGDPRGRTTEAFARILDFDPKQGGRYYNRYTLVNLTRFDLDEESPFGPMRFTDYPHKVIETENYKLSGAVNFLSVKVASSDIGFPIHVYGTVIVRDSIDERCVYHFRRDPDHCQLINSEAESLILTGPKRGLALCGYMYVEIDLKIKDHLGQPREFSKGLLSISDPTDCASMVSMVETKSLATRLSTMDVTYAVVNRAIEGFIAVEVLQGGFHGKITAYTTSVQDILVLYDSKEADATTVDDCGDILQLMRPVVSVHVEDFLIIVFHTGDGKSESIQFIPMVNGRDEGQITVGATKMRVKLSWSIMDP</sequence>
<dbReference type="EMBL" id="CAJGYO010000016">
    <property type="protein sequence ID" value="CAD6273323.1"/>
    <property type="molecule type" value="Genomic_DNA"/>
</dbReference>
<evidence type="ECO:0000313" key="2">
    <source>
        <dbReference type="EMBL" id="CAD6273323.1"/>
    </source>
</evidence>
<keyword evidence="3" id="KW-1185">Reference proteome</keyword>
<comment type="caution">
    <text evidence="2">The sequence shown here is derived from an EMBL/GenBank/DDBJ whole genome shotgun (WGS) entry which is preliminary data.</text>
</comment>